<feature type="domain" description="Cell envelope-related transcriptional attenuator" evidence="4">
    <location>
        <begin position="93"/>
        <end position="248"/>
    </location>
</feature>
<keyword evidence="3" id="KW-0472">Membrane</keyword>
<accession>A0A6I4VXQ9</accession>
<keyword evidence="3" id="KW-1133">Transmembrane helix</keyword>
<keyword evidence="3" id="KW-0812">Transmembrane</keyword>
<comment type="caution">
    <text evidence="5">The sequence shown here is derived from an EMBL/GenBank/DDBJ whole genome shotgun (WGS) entry which is preliminary data.</text>
</comment>
<dbReference type="PANTHER" id="PTHR33392">
    <property type="entry name" value="POLYISOPRENYL-TEICHOIC ACID--PEPTIDOGLYCAN TEICHOIC ACID TRANSFERASE TAGU"/>
    <property type="match status" value="1"/>
</dbReference>
<name>A0A6I4VXQ9_9BACL</name>
<keyword evidence="6" id="KW-1185">Reference proteome</keyword>
<evidence type="ECO:0000313" key="5">
    <source>
        <dbReference type="EMBL" id="MXQ52842.1"/>
    </source>
</evidence>
<evidence type="ECO:0000256" key="1">
    <source>
        <dbReference type="ARBA" id="ARBA00006068"/>
    </source>
</evidence>
<dbReference type="Proteomes" id="UP000430692">
    <property type="component" value="Unassembled WGS sequence"/>
</dbReference>
<evidence type="ECO:0000313" key="6">
    <source>
        <dbReference type="Proteomes" id="UP000430692"/>
    </source>
</evidence>
<comment type="similarity">
    <text evidence="1">Belongs to the LytR/CpsA/Psr (LCP) family.</text>
</comment>
<evidence type="ECO:0000259" key="4">
    <source>
        <dbReference type="Pfam" id="PF03816"/>
    </source>
</evidence>
<reference evidence="5 6" key="1">
    <citation type="submission" date="2019-12" db="EMBL/GenBank/DDBJ databases">
        <title>Whole-genome analyses of novel actinobacteria.</title>
        <authorList>
            <person name="Sahin N."/>
            <person name="Saygin H."/>
        </authorList>
    </citation>
    <scope>NUCLEOTIDE SEQUENCE [LARGE SCALE GENOMIC DNA]</scope>
    <source>
        <strain evidence="5 6">KC615</strain>
    </source>
</reference>
<feature type="transmembrane region" description="Helical" evidence="3">
    <location>
        <begin position="21"/>
        <end position="48"/>
    </location>
</feature>
<proteinExistence type="inferred from homology"/>
<dbReference type="Pfam" id="PF03816">
    <property type="entry name" value="LytR_cpsA_psr"/>
    <property type="match status" value="1"/>
</dbReference>
<evidence type="ECO:0000256" key="2">
    <source>
        <dbReference type="SAM" id="MobiDB-lite"/>
    </source>
</evidence>
<feature type="region of interest" description="Disordered" evidence="2">
    <location>
        <begin position="326"/>
        <end position="356"/>
    </location>
</feature>
<dbReference type="NCBIfam" id="TIGR00350">
    <property type="entry name" value="lytR_cpsA_psr"/>
    <property type="match status" value="1"/>
</dbReference>
<sequence>MMERVDQSRKKRVNHKKRKKWVLRVSLFSLVAILIVGIYFVGTLWGALTQGHDTDQEKSKFRNQEVDINKDPFTVLFIGTDQFDSKAEKETYRTDVLMVAAVNPQKKTIKLVNIPRDTYATIANTDGFKTKINSAAFWGKKKGKNPIQNTRETVETLLYGVPIDYYVKINFKGFIDIVNAVGGIDVNVPMTFRISTFDRVVQFNKGPMHLSGEEALPYVRMRKEDPMGDHGRNKRQQEVVNKVLDKIVSFNSVSNFTQITSAVGNNLSYSIDPSEFLSLAQIYKNTPKQNLETLTAKVEDKKVDGVWYSFMQEEERKRISKLLKETLGLPTTDNGEVDPDTNNNGSSDSSDNSSNY</sequence>
<dbReference type="Gene3D" id="3.40.630.190">
    <property type="entry name" value="LCP protein"/>
    <property type="match status" value="1"/>
</dbReference>
<dbReference type="AlphaFoldDB" id="A0A6I4VXQ9"/>
<evidence type="ECO:0000256" key="3">
    <source>
        <dbReference type="SAM" id="Phobius"/>
    </source>
</evidence>
<dbReference type="InterPro" id="IPR050922">
    <property type="entry name" value="LytR/CpsA/Psr_CW_biosynth"/>
</dbReference>
<dbReference type="RefSeq" id="WP_160800148.1">
    <property type="nucleotide sequence ID" value="NZ_WUUL01000002.1"/>
</dbReference>
<dbReference type="InterPro" id="IPR004474">
    <property type="entry name" value="LytR_CpsA_psr"/>
</dbReference>
<dbReference type="EMBL" id="WUUL01000002">
    <property type="protein sequence ID" value="MXQ52842.1"/>
    <property type="molecule type" value="Genomic_DNA"/>
</dbReference>
<feature type="compositionally biased region" description="Low complexity" evidence="2">
    <location>
        <begin position="342"/>
        <end position="356"/>
    </location>
</feature>
<dbReference type="PANTHER" id="PTHR33392:SF6">
    <property type="entry name" value="POLYISOPRENYL-TEICHOIC ACID--PEPTIDOGLYCAN TEICHOIC ACID TRANSFERASE TAGU"/>
    <property type="match status" value="1"/>
</dbReference>
<organism evidence="5 6">
    <name type="scientific">Shimazuella alba</name>
    <dbReference type="NCBI Taxonomy" id="2690964"/>
    <lineage>
        <taxon>Bacteria</taxon>
        <taxon>Bacillati</taxon>
        <taxon>Bacillota</taxon>
        <taxon>Bacilli</taxon>
        <taxon>Bacillales</taxon>
        <taxon>Thermoactinomycetaceae</taxon>
        <taxon>Shimazuella</taxon>
    </lineage>
</organism>
<protein>
    <recommendedName>
        <fullName evidence="4">Cell envelope-related transcriptional attenuator domain-containing protein</fullName>
    </recommendedName>
</protein>
<gene>
    <name evidence="5" type="ORF">GSM42_03665</name>
</gene>